<evidence type="ECO:0000256" key="7">
    <source>
        <dbReference type="ARBA" id="ARBA00023136"/>
    </source>
</evidence>
<dbReference type="FunCoup" id="A0A2J7QCD1">
    <property type="interactions" value="504"/>
</dbReference>
<evidence type="ECO:0000313" key="10">
    <source>
        <dbReference type="EMBL" id="PNF26230.1"/>
    </source>
</evidence>
<dbReference type="GO" id="GO:0016020">
    <property type="term" value="C:membrane"/>
    <property type="evidence" value="ECO:0007669"/>
    <property type="project" value="UniProtKB-SubCell"/>
</dbReference>
<dbReference type="Gene3D" id="1.50.40.10">
    <property type="entry name" value="Mitochondrial carrier domain"/>
    <property type="match status" value="1"/>
</dbReference>
<feature type="repeat" description="Solcar" evidence="8">
    <location>
        <begin position="1"/>
        <end position="40"/>
    </location>
</feature>
<evidence type="ECO:0000256" key="2">
    <source>
        <dbReference type="ARBA" id="ARBA00006375"/>
    </source>
</evidence>
<evidence type="ECO:0000256" key="9">
    <source>
        <dbReference type="RuleBase" id="RU000488"/>
    </source>
</evidence>
<keyword evidence="7 8" id="KW-0472">Membrane</keyword>
<name>A0A2J7QCD1_9NEOP</name>
<feature type="repeat" description="Solcar" evidence="8">
    <location>
        <begin position="52"/>
        <end position="139"/>
    </location>
</feature>
<protein>
    <submittedName>
        <fullName evidence="10">Mitochondrial dicarboxylate carrier</fullName>
    </submittedName>
</protein>
<sequence>MNVIKQEGVLSLNHGLTAAVLRQLTYSTTRFAVYEAAKEFITKPGEKISFSEKIGIAAVGGIIGGFIGTPADLMNIRMQNDIKLPPAKRRNYRHAFDGIWRVYKEEGFRQLFCGASTATGRSVLMTIGQLSCYDQFKTMLLDRNFADNLTTHFLASLAAGGVATTLTQPIDVIKTRRMNARPGEFKNMWHIITYTAKLGPLGFFKGYILRFIRLAPHTILTFVFYEQLRLNFGIKACS</sequence>
<dbReference type="SUPFAM" id="SSF103506">
    <property type="entry name" value="Mitochondrial carrier"/>
    <property type="match status" value="1"/>
</dbReference>
<comment type="subcellular location">
    <subcellularLocation>
        <location evidence="1">Membrane</location>
        <topology evidence="1">Multi-pass membrane protein</topology>
    </subcellularLocation>
</comment>
<comment type="similarity">
    <text evidence="2 9">Belongs to the mitochondrial carrier (TC 2.A.29) family.</text>
</comment>
<accession>A0A2J7QCD1</accession>
<dbReference type="EMBL" id="NEVH01016290">
    <property type="protein sequence ID" value="PNF26230.1"/>
    <property type="molecule type" value="Genomic_DNA"/>
</dbReference>
<reference evidence="10 11" key="1">
    <citation type="submission" date="2017-12" db="EMBL/GenBank/DDBJ databases">
        <title>Hemimetabolous genomes reveal molecular basis of termite eusociality.</title>
        <authorList>
            <person name="Harrison M.C."/>
            <person name="Jongepier E."/>
            <person name="Robertson H.M."/>
            <person name="Arning N."/>
            <person name="Bitard-Feildel T."/>
            <person name="Chao H."/>
            <person name="Childers C.P."/>
            <person name="Dinh H."/>
            <person name="Doddapaneni H."/>
            <person name="Dugan S."/>
            <person name="Gowin J."/>
            <person name="Greiner C."/>
            <person name="Han Y."/>
            <person name="Hu H."/>
            <person name="Hughes D.S.T."/>
            <person name="Huylmans A.-K."/>
            <person name="Kemena C."/>
            <person name="Kremer L.P.M."/>
            <person name="Lee S.L."/>
            <person name="Lopez-Ezquerra A."/>
            <person name="Mallet L."/>
            <person name="Monroy-Kuhn J.M."/>
            <person name="Moser A."/>
            <person name="Murali S.C."/>
            <person name="Muzny D.M."/>
            <person name="Otani S."/>
            <person name="Piulachs M.-D."/>
            <person name="Poelchau M."/>
            <person name="Qu J."/>
            <person name="Schaub F."/>
            <person name="Wada-Katsumata A."/>
            <person name="Worley K.C."/>
            <person name="Xie Q."/>
            <person name="Ylla G."/>
            <person name="Poulsen M."/>
            <person name="Gibbs R.A."/>
            <person name="Schal C."/>
            <person name="Richards S."/>
            <person name="Belles X."/>
            <person name="Korb J."/>
            <person name="Bornberg-Bauer E."/>
        </authorList>
    </citation>
    <scope>NUCLEOTIDE SEQUENCE [LARGE SCALE GENOMIC DNA]</scope>
    <source>
        <tissue evidence="10">Whole body</tissue>
    </source>
</reference>
<keyword evidence="5" id="KW-0677">Repeat</keyword>
<comment type="caution">
    <text evidence="10">The sequence shown here is derived from an EMBL/GenBank/DDBJ whole genome shotgun (WGS) entry which is preliminary data.</text>
</comment>
<dbReference type="InterPro" id="IPR050391">
    <property type="entry name" value="Mito_Metabolite_Transporter"/>
</dbReference>
<evidence type="ECO:0000256" key="1">
    <source>
        <dbReference type="ARBA" id="ARBA00004141"/>
    </source>
</evidence>
<feature type="repeat" description="Solcar" evidence="8">
    <location>
        <begin position="147"/>
        <end position="231"/>
    </location>
</feature>
<keyword evidence="3 9" id="KW-0813">Transport</keyword>
<dbReference type="InParanoid" id="A0A2J7QCD1"/>
<evidence type="ECO:0000256" key="5">
    <source>
        <dbReference type="ARBA" id="ARBA00022737"/>
    </source>
</evidence>
<evidence type="ECO:0000256" key="3">
    <source>
        <dbReference type="ARBA" id="ARBA00022448"/>
    </source>
</evidence>
<dbReference type="STRING" id="105785.A0A2J7QCD1"/>
<dbReference type="InterPro" id="IPR023395">
    <property type="entry name" value="MCP_dom_sf"/>
</dbReference>
<dbReference type="InterPro" id="IPR018108">
    <property type="entry name" value="MCP_transmembrane"/>
</dbReference>
<keyword evidence="4 8" id="KW-0812">Transmembrane</keyword>
<evidence type="ECO:0000256" key="4">
    <source>
        <dbReference type="ARBA" id="ARBA00022692"/>
    </source>
</evidence>
<gene>
    <name evidence="10" type="primary">SLC25A10_1</name>
    <name evidence="10" type="ORF">B7P43_G03719</name>
</gene>
<evidence type="ECO:0000313" key="11">
    <source>
        <dbReference type="Proteomes" id="UP000235965"/>
    </source>
</evidence>
<dbReference type="PROSITE" id="PS50920">
    <property type="entry name" value="SOLCAR"/>
    <property type="match status" value="3"/>
</dbReference>
<organism evidence="10 11">
    <name type="scientific">Cryptotermes secundus</name>
    <dbReference type="NCBI Taxonomy" id="105785"/>
    <lineage>
        <taxon>Eukaryota</taxon>
        <taxon>Metazoa</taxon>
        <taxon>Ecdysozoa</taxon>
        <taxon>Arthropoda</taxon>
        <taxon>Hexapoda</taxon>
        <taxon>Insecta</taxon>
        <taxon>Pterygota</taxon>
        <taxon>Neoptera</taxon>
        <taxon>Polyneoptera</taxon>
        <taxon>Dictyoptera</taxon>
        <taxon>Blattodea</taxon>
        <taxon>Blattoidea</taxon>
        <taxon>Termitoidae</taxon>
        <taxon>Kalotermitidae</taxon>
        <taxon>Cryptotermitinae</taxon>
        <taxon>Cryptotermes</taxon>
    </lineage>
</organism>
<keyword evidence="6" id="KW-1133">Transmembrane helix</keyword>
<evidence type="ECO:0000256" key="6">
    <source>
        <dbReference type="ARBA" id="ARBA00022989"/>
    </source>
</evidence>
<evidence type="ECO:0000256" key="8">
    <source>
        <dbReference type="PROSITE-ProRule" id="PRU00282"/>
    </source>
</evidence>
<dbReference type="OrthoDB" id="448427at2759"/>
<dbReference type="Pfam" id="PF00153">
    <property type="entry name" value="Mito_carr"/>
    <property type="match status" value="3"/>
</dbReference>
<dbReference type="AlphaFoldDB" id="A0A2J7QCD1"/>
<dbReference type="PANTHER" id="PTHR45618">
    <property type="entry name" value="MITOCHONDRIAL DICARBOXYLATE CARRIER-RELATED"/>
    <property type="match status" value="1"/>
</dbReference>
<proteinExistence type="inferred from homology"/>
<keyword evidence="11" id="KW-1185">Reference proteome</keyword>
<dbReference type="Proteomes" id="UP000235965">
    <property type="component" value="Unassembled WGS sequence"/>
</dbReference>